<feature type="signal peptide" evidence="2">
    <location>
        <begin position="1"/>
        <end position="17"/>
    </location>
</feature>
<evidence type="ECO:0000313" key="8">
    <source>
        <dbReference type="Proteomes" id="UP000314170"/>
    </source>
</evidence>
<gene>
    <name evidence="7" type="ORF">SAMEA104154639_00746</name>
</gene>
<sequence length="213" mass="23761">MLNKVKTKALISVGAVAATSFILMMGYTAGQHSTAKQSRKEIELAAAKLVEDKQAEDKASILSSDTVKEFLTQYYTKEKLGENNTRIQPYMTESAYSQELSSQNDAMNQVYKDYILDYHFEKADIFVNQTTNQAIAMVSYNVTYVSDLKNANQSKTNQTETRTVKLSYSKLPGKLLVNQVQVWKSGLDDLDNATPKTLEESSSIPSLPNTTTK</sequence>
<dbReference type="EMBL" id="HG799491">
    <property type="protein sequence ID" value="CDL73747.1"/>
    <property type="molecule type" value="Genomic_DNA"/>
</dbReference>
<reference evidence="6" key="1">
    <citation type="submission" date="2013-12" db="EMBL/GenBank/DDBJ databases">
        <authorList>
            <person name="Croucher N."/>
        </authorList>
    </citation>
    <scope>NUCLEOTIDE SEQUENCE</scope>
    <source>
        <strain evidence="3">22664</strain>
        <strain evidence="5">DC1738</strain>
        <strain evidence="6">DCC1524</strain>
        <strain evidence="4">DCC1902</strain>
    </source>
</reference>
<evidence type="ECO:0000313" key="4">
    <source>
        <dbReference type="EMBL" id="CDL73747.1"/>
    </source>
</evidence>
<feature type="compositionally biased region" description="Polar residues" evidence="1">
    <location>
        <begin position="200"/>
        <end position="213"/>
    </location>
</feature>
<evidence type="ECO:0000313" key="7">
    <source>
        <dbReference type="EMBL" id="VSJ51583.1"/>
    </source>
</evidence>
<reference evidence="7 8" key="3">
    <citation type="submission" date="2019-04" db="EMBL/GenBank/DDBJ databases">
        <authorList>
            <consortium name="Pathogen Informatics"/>
        </authorList>
    </citation>
    <scope>NUCLEOTIDE SEQUENCE [LARGE SCALE GENOMIC DNA]</scope>
    <source>
        <strain evidence="7 8">GPSC38</strain>
    </source>
</reference>
<dbReference type="Proteomes" id="UP000314170">
    <property type="component" value="Unassembled WGS sequence"/>
</dbReference>
<keyword evidence="7" id="KW-0413">Isomerase</keyword>
<evidence type="ECO:0000256" key="1">
    <source>
        <dbReference type="SAM" id="MobiDB-lite"/>
    </source>
</evidence>
<dbReference type="EMBL" id="HG799492">
    <property type="protein sequence ID" value="CDL73812.1"/>
    <property type="molecule type" value="Genomic_DNA"/>
</dbReference>
<evidence type="ECO:0000256" key="2">
    <source>
        <dbReference type="SAM" id="SignalP"/>
    </source>
</evidence>
<dbReference type="AlphaFoldDB" id="A0A060QNN2"/>
<feature type="region of interest" description="Disordered" evidence="1">
    <location>
        <begin position="194"/>
        <end position="213"/>
    </location>
</feature>
<dbReference type="GO" id="GO:0016853">
    <property type="term" value="F:isomerase activity"/>
    <property type="evidence" value="ECO:0007669"/>
    <property type="project" value="UniProtKB-KW"/>
</dbReference>
<feature type="chain" id="PRO_5014214720" evidence="2">
    <location>
        <begin position="18"/>
        <end position="213"/>
    </location>
</feature>
<accession>A0A060QNN2</accession>
<dbReference type="EMBL" id="HG799493">
    <property type="protein sequence ID" value="CDL73872.1"/>
    <property type="molecule type" value="Genomic_DNA"/>
</dbReference>
<evidence type="ECO:0000313" key="6">
    <source>
        <dbReference type="EMBL" id="CDL73872.1"/>
    </source>
</evidence>
<proteinExistence type="predicted"/>
<name>A0A060QNN2_STREE</name>
<dbReference type="EMBL" id="CABBZR010000003">
    <property type="protein sequence ID" value="VSJ51583.1"/>
    <property type="molecule type" value="Genomic_DNA"/>
</dbReference>
<keyword evidence="2" id="KW-0732">Signal</keyword>
<dbReference type="RefSeq" id="WP_050078401.1">
    <property type="nucleotide sequence ID" value="NZ_AP026920.1"/>
</dbReference>
<reference evidence="6" key="2">
    <citation type="journal article" date="2014" name="BMC Biol.">
        <title>Variable recombination dynamics during the emergence, transmission and 'disarming' of a multidrug-resistant pneumococcal clone.</title>
        <authorList>
            <person name="Croucher N.J."/>
            <person name="Hanage W.P."/>
            <person name="Harris S.R."/>
            <person name="McGee L."/>
            <person name="van der Linden M."/>
            <person name="de Lencastre H."/>
            <person name="Sa-Leao R."/>
            <person name="Song J.H."/>
            <person name="Ko K.S."/>
            <person name="Beall B."/>
            <person name="Klugman K.P."/>
            <person name="Parkhill J."/>
            <person name="Tomasz A."/>
            <person name="Kristinsson K.G."/>
            <person name="Bentley S.D."/>
        </authorList>
    </citation>
    <scope>NUCLEOTIDE SEQUENCE</scope>
    <source>
        <strain evidence="3">22664</strain>
        <strain evidence="5">DC1738</strain>
        <strain evidence="6">DCC1524</strain>
        <strain evidence="4">DCC1902</strain>
    </source>
</reference>
<protein>
    <submittedName>
        <fullName evidence="7">Parvulin-like peptidyl-prolyl isomerase</fullName>
    </submittedName>
</protein>
<dbReference type="EMBL" id="HG799489">
    <property type="protein sequence ID" value="CDL73630.1"/>
    <property type="molecule type" value="Genomic_DNA"/>
</dbReference>
<evidence type="ECO:0000313" key="3">
    <source>
        <dbReference type="EMBL" id="CDL73630.1"/>
    </source>
</evidence>
<evidence type="ECO:0000313" key="5">
    <source>
        <dbReference type="EMBL" id="CDL73812.1"/>
    </source>
</evidence>
<organism evidence="6">
    <name type="scientific">Streptococcus pneumoniae</name>
    <dbReference type="NCBI Taxonomy" id="1313"/>
    <lineage>
        <taxon>Bacteria</taxon>
        <taxon>Bacillati</taxon>
        <taxon>Bacillota</taxon>
        <taxon>Bacilli</taxon>
        <taxon>Lactobacillales</taxon>
        <taxon>Streptococcaceae</taxon>
        <taxon>Streptococcus</taxon>
    </lineage>
</organism>